<protein>
    <recommendedName>
        <fullName evidence="3">ABM domain-containing protein</fullName>
    </recommendedName>
</protein>
<dbReference type="RefSeq" id="WP_147106550.1">
    <property type="nucleotide sequence ID" value="NZ_BJVJ01000019.1"/>
</dbReference>
<comment type="caution">
    <text evidence="1">The sequence shown here is derived from an EMBL/GenBank/DDBJ whole genome shotgun (WGS) entry which is preliminary data.</text>
</comment>
<gene>
    <name evidence="1" type="ORF">PSU4_23970</name>
</gene>
<dbReference type="OrthoDB" id="3215089at2"/>
<evidence type="ECO:0000313" key="1">
    <source>
        <dbReference type="EMBL" id="GEL23443.1"/>
    </source>
</evidence>
<dbReference type="Gene3D" id="3.30.70.100">
    <property type="match status" value="1"/>
</dbReference>
<dbReference type="Proteomes" id="UP000321685">
    <property type="component" value="Unassembled WGS sequence"/>
</dbReference>
<reference evidence="1 2" key="1">
    <citation type="submission" date="2019-07" db="EMBL/GenBank/DDBJ databases">
        <title>Whole genome shotgun sequence of Pseudonocardia sulfidoxydans NBRC 16205.</title>
        <authorList>
            <person name="Hosoyama A."/>
            <person name="Uohara A."/>
            <person name="Ohji S."/>
            <person name="Ichikawa N."/>
        </authorList>
    </citation>
    <scope>NUCLEOTIDE SEQUENCE [LARGE SCALE GENOMIC DNA]</scope>
    <source>
        <strain evidence="1 2">NBRC 16205</strain>
    </source>
</reference>
<accession>A0A511DGC7</accession>
<evidence type="ECO:0008006" key="3">
    <source>
        <dbReference type="Google" id="ProtNLM"/>
    </source>
</evidence>
<organism evidence="1 2">
    <name type="scientific">Pseudonocardia sulfidoxydans NBRC 16205</name>
    <dbReference type="NCBI Taxonomy" id="1223511"/>
    <lineage>
        <taxon>Bacteria</taxon>
        <taxon>Bacillati</taxon>
        <taxon>Actinomycetota</taxon>
        <taxon>Actinomycetes</taxon>
        <taxon>Pseudonocardiales</taxon>
        <taxon>Pseudonocardiaceae</taxon>
        <taxon>Pseudonocardia</taxon>
    </lineage>
</organism>
<proteinExistence type="predicted"/>
<dbReference type="AlphaFoldDB" id="A0A511DGC7"/>
<sequence>MSVIVIVEFPGARVDAFTAAYQRNAETMTAITADGRSKGALHHMFVENENGDVMAVDEWETREQFDAFFAAQDDIRKVIAEVGLSGPPRTTSYRVIGTADSF</sequence>
<keyword evidence="2" id="KW-1185">Reference proteome</keyword>
<name>A0A511DGC7_9PSEU</name>
<evidence type="ECO:0000313" key="2">
    <source>
        <dbReference type="Proteomes" id="UP000321685"/>
    </source>
</evidence>
<dbReference type="EMBL" id="BJVJ01000019">
    <property type="protein sequence ID" value="GEL23443.1"/>
    <property type="molecule type" value="Genomic_DNA"/>
</dbReference>